<evidence type="ECO:0000256" key="1">
    <source>
        <dbReference type="ARBA" id="ARBA00001968"/>
    </source>
</evidence>
<keyword evidence="5" id="KW-0479">Metal-binding</keyword>
<dbReference type="InterPro" id="IPR027806">
    <property type="entry name" value="HARBI1_dom"/>
</dbReference>
<gene>
    <name evidence="9" type="ORF">NQ317_004754</name>
</gene>
<evidence type="ECO:0000259" key="8">
    <source>
        <dbReference type="Pfam" id="PF13359"/>
    </source>
</evidence>
<comment type="similarity">
    <text evidence="3">Belongs to the HARBI1 family.</text>
</comment>
<dbReference type="Pfam" id="PF13359">
    <property type="entry name" value="DDE_Tnp_4"/>
    <property type="match status" value="1"/>
</dbReference>
<evidence type="ECO:0000256" key="3">
    <source>
        <dbReference type="ARBA" id="ARBA00006958"/>
    </source>
</evidence>
<keyword evidence="6" id="KW-0378">Hydrolase</keyword>
<evidence type="ECO:0000256" key="2">
    <source>
        <dbReference type="ARBA" id="ARBA00004123"/>
    </source>
</evidence>
<name>A0ABQ9JGY9_9CUCU</name>
<comment type="subcellular location">
    <subcellularLocation>
        <location evidence="2">Nucleus</location>
    </subcellularLocation>
</comment>
<dbReference type="InterPro" id="IPR045249">
    <property type="entry name" value="HARBI1-like"/>
</dbReference>
<feature type="domain" description="DDE Tnp4" evidence="8">
    <location>
        <begin position="188"/>
        <end position="244"/>
    </location>
</feature>
<proteinExistence type="inferred from homology"/>
<organism evidence="9 10">
    <name type="scientific">Molorchus minor</name>
    <dbReference type="NCBI Taxonomy" id="1323400"/>
    <lineage>
        <taxon>Eukaryota</taxon>
        <taxon>Metazoa</taxon>
        <taxon>Ecdysozoa</taxon>
        <taxon>Arthropoda</taxon>
        <taxon>Hexapoda</taxon>
        <taxon>Insecta</taxon>
        <taxon>Pterygota</taxon>
        <taxon>Neoptera</taxon>
        <taxon>Endopterygota</taxon>
        <taxon>Coleoptera</taxon>
        <taxon>Polyphaga</taxon>
        <taxon>Cucujiformia</taxon>
        <taxon>Chrysomeloidea</taxon>
        <taxon>Cerambycidae</taxon>
        <taxon>Lamiinae</taxon>
        <taxon>Monochamini</taxon>
        <taxon>Molorchus</taxon>
    </lineage>
</organism>
<evidence type="ECO:0000256" key="7">
    <source>
        <dbReference type="ARBA" id="ARBA00023242"/>
    </source>
</evidence>
<keyword evidence="4" id="KW-0540">Nuclease</keyword>
<dbReference type="PANTHER" id="PTHR22930">
    <property type="match status" value="1"/>
</dbReference>
<evidence type="ECO:0000313" key="9">
    <source>
        <dbReference type="EMBL" id="KAJ8976672.1"/>
    </source>
</evidence>
<keyword evidence="10" id="KW-1185">Reference proteome</keyword>
<dbReference type="PANTHER" id="PTHR22930:SF289">
    <property type="entry name" value="DDE TNP4 DOMAIN-CONTAINING PROTEIN-RELATED"/>
    <property type="match status" value="1"/>
</dbReference>
<reference evidence="9" key="1">
    <citation type="journal article" date="2023" name="Insect Mol. Biol.">
        <title>Genome sequencing provides insights into the evolution of gene families encoding plant cell wall-degrading enzymes in longhorned beetles.</title>
        <authorList>
            <person name="Shin N.R."/>
            <person name="Okamura Y."/>
            <person name="Kirsch R."/>
            <person name="Pauchet Y."/>
        </authorList>
    </citation>
    <scope>NUCLEOTIDE SEQUENCE</scope>
    <source>
        <strain evidence="9">MMC_N1</strain>
    </source>
</reference>
<protein>
    <recommendedName>
        <fullName evidence="8">DDE Tnp4 domain-containing protein</fullName>
    </recommendedName>
</protein>
<keyword evidence="7" id="KW-0539">Nucleus</keyword>
<evidence type="ECO:0000313" key="10">
    <source>
        <dbReference type="Proteomes" id="UP001162164"/>
    </source>
</evidence>
<sequence>MAAAWRQLCRKLLRRAQWIVVDELDILNFIEFGFPRRIYQRENPFEMMDDLSFYRRFRLHEETVLHLNNSLFPTNQLLTTLRFYAICGHQNAIDFMEMHQSTASRIIRKVSQAIATLRPQYIRMPIQQEIIYTQNKFYQISRFPRVIGCVDGTRGEDGEVFRNKKGYFSVNTQWVYVKAYLLTPLLNPVRPEENRYNEAHIRTRNTVERTIGIWKRRFPVLAYGLRCKLDTSLIVIIATTVLHNIAQVFNENVPPPPENINAEELNYLIDQGKVQPVPI</sequence>
<comment type="caution">
    <text evidence="9">The sequence shown here is derived from an EMBL/GenBank/DDBJ whole genome shotgun (WGS) entry which is preliminary data.</text>
</comment>
<comment type="cofactor">
    <cofactor evidence="1">
        <name>a divalent metal cation</name>
        <dbReference type="ChEBI" id="CHEBI:60240"/>
    </cofactor>
</comment>
<accession>A0ABQ9JGY9</accession>
<evidence type="ECO:0000256" key="5">
    <source>
        <dbReference type="ARBA" id="ARBA00022723"/>
    </source>
</evidence>
<dbReference type="EMBL" id="JAPWTJ010000642">
    <property type="protein sequence ID" value="KAJ8976672.1"/>
    <property type="molecule type" value="Genomic_DNA"/>
</dbReference>
<evidence type="ECO:0000256" key="4">
    <source>
        <dbReference type="ARBA" id="ARBA00022722"/>
    </source>
</evidence>
<dbReference type="Proteomes" id="UP001162164">
    <property type="component" value="Unassembled WGS sequence"/>
</dbReference>
<evidence type="ECO:0000256" key="6">
    <source>
        <dbReference type="ARBA" id="ARBA00022801"/>
    </source>
</evidence>